<sequence length="56" mass="6290">MNPPKCDDLDYIHFLIASQKVFTCTEAARCQPEGKAPAHDAFTRLLQRQSPDTEAL</sequence>
<evidence type="ECO:0000313" key="2">
    <source>
        <dbReference type="Proteomes" id="UP000568877"/>
    </source>
</evidence>
<name>A0A6V8PJM8_9ACTN</name>
<protein>
    <submittedName>
        <fullName evidence="1">Putative transposase</fullName>
    </submittedName>
</protein>
<evidence type="ECO:0000313" key="1">
    <source>
        <dbReference type="EMBL" id="GFP32340.1"/>
    </source>
</evidence>
<organism evidence="1 2">
    <name type="scientific">Candidatus Hakubella thermalkaliphila</name>
    <dbReference type="NCBI Taxonomy" id="2754717"/>
    <lineage>
        <taxon>Bacteria</taxon>
        <taxon>Bacillati</taxon>
        <taxon>Actinomycetota</taxon>
        <taxon>Actinomycetota incertae sedis</taxon>
        <taxon>Candidatus Hakubellales</taxon>
        <taxon>Candidatus Hakubellaceae</taxon>
        <taxon>Candidatus Hakubella</taxon>
    </lineage>
</organism>
<reference evidence="1 2" key="1">
    <citation type="journal article" date="2020" name="Front. Microbiol.">
        <title>Single-cell genomics of novel Actinobacteria with the Wood-Ljungdahl pathway discovered in a serpentinizing system.</title>
        <authorList>
            <person name="Merino N."/>
            <person name="Kawai M."/>
            <person name="Boyd E.S."/>
            <person name="Colman D.R."/>
            <person name="McGlynn S.E."/>
            <person name="Nealson K.H."/>
            <person name="Kurokawa K."/>
            <person name="Hongoh Y."/>
        </authorList>
    </citation>
    <scope>NUCLEOTIDE SEQUENCE [LARGE SCALE GENOMIC DNA]</scope>
    <source>
        <strain evidence="1 2">S42</strain>
    </source>
</reference>
<comment type="caution">
    <text evidence="1">The sequence shown here is derived from an EMBL/GenBank/DDBJ whole genome shotgun (WGS) entry which is preliminary data.</text>
</comment>
<dbReference type="AlphaFoldDB" id="A0A6V8PJM8"/>
<accession>A0A6V8PJM8</accession>
<proteinExistence type="predicted"/>
<feature type="non-terminal residue" evidence="1">
    <location>
        <position position="56"/>
    </location>
</feature>
<dbReference type="EMBL" id="BLSA01000061">
    <property type="protein sequence ID" value="GFP32340.1"/>
    <property type="molecule type" value="Genomic_DNA"/>
</dbReference>
<dbReference type="Proteomes" id="UP000568877">
    <property type="component" value="Unassembled WGS sequence"/>
</dbReference>
<gene>
    <name evidence="1" type="ORF">HKBW3S42_00646</name>
</gene>